<dbReference type="SMART" id="SM00195">
    <property type="entry name" value="DSPc"/>
    <property type="match status" value="1"/>
</dbReference>
<dbReference type="PROSITE" id="PS00383">
    <property type="entry name" value="TYR_PHOSPHATASE_1"/>
    <property type="match status" value="1"/>
</dbReference>
<dbReference type="GO" id="GO:0008330">
    <property type="term" value="F:protein tyrosine/threonine phosphatase activity"/>
    <property type="evidence" value="ECO:0007669"/>
    <property type="project" value="TreeGrafter"/>
</dbReference>
<feature type="domain" description="Tyrosine specific protein phosphatases" evidence="7">
    <location>
        <begin position="104"/>
        <end position="155"/>
    </location>
</feature>
<dbReference type="Gene3D" id="3.90.190.10">
    <property type="entry name" value="Protein tyrosine phosphatase superfamily"/>
    <property type="match status" value="1"/>
</dbReference>
<feature type="compositionally biased region" description="Low complexity" evidence="5">
    <location>
        <begin position="15"/>
        <end position="32"/>
    </location>
</feature>
<dbReference type="InterPro" id="IPR000340">
    <property type="entry name" value="Dual-sp_phosphatase_cat-dom"/>
</dbReference>
<sequence length="238" mass="26044">MARKKKQSDPAISNTTTTTTTTTTSKSTSSSKAPISTVIPDFLFLASVSATSSENSQLLLNTGITDVLSVGKSPLFRQDGITYHRLSLQDNQWASILAVADEACKIIESVKSLKGKVLVHCFAGISRSPSIIAAYLMKSEGMTLRQSLEALIRARDQVKPNTGFLRQLFDMEKELLGNKGIPSIPSFKRLIGYGSNDTLEQLLQDPSIREDDESRNTLERALFGSWLESIRLAQASSK</sequence>
<name>A0AAN6WRH7_9PEZI</name>
<reference evidence="8" key="1">
    <citation type="journal article" date="2023" name="Mol. Phylogenet. Evol.">
        <title>Genome-scale phylogeny and comparative genomics of the fungal order Sordariales.</title>
        <authorList>
            <person name="Hensen N."/>
            <person name="Bonometti L."/>
            <person name="Westerberg I."/>
            <person name="Brannstrom I.O."/>
            <person name="Guillou S."/>
            <person name="Cros-Aarteil S."/>
            <person name="Calhoun S."/>
            <person name="Haridas S."/>
            <person name="Kuo A."/>
            <person name="Mondo S."/>
            <person name="Pangilinan J."/>
            <person name="Riley R."/>
            <person name="LaButti K."/>
            <person name="Andreopoulos B."/>
            <person name="Lipzen A."/>
            <person name="Chen C."/>
            <person name="Yan M."/>
            <person name="Daum C."/>
            <person name="Ng V."/>
            <person name="Clum A."/>
            <person name="Steindorff A."/>
            <person name="Ohm R.A."/>
            <person name="Martin F."/>
            <person name="Silar P."/>
            <person name="Natvig D.O."/>
            <person name="Lalanne C."/>
            <person name="Gautier V."/>
            <person name="Ament-Velasquez S.L."/>
            <person name="Kruys A."/>
            <person name="Hutchinson M.I."/>
            <person name="Powell A.J."/>
            <person name="Barry K."/>
            <person name="Miller A.N."/>
            <person name="Grigoriev I.V."/>
            <person name="Debuchy R."/>
            <person name="Gladieux P."/>
            <person name="Hiltunen Thoren M."/>
            <person name="Johannesson H."/>
        </authorList>
    </citation>
    <scope>NUCLEOTIDE SEQUENCE</scope>
    <source>
        <strain evidence="8">PSN309</strain>
    </source>
</reference>
<accession>A0AAN6WRH7</accession>
<evidence type="ECO:0000259" key="7">
    <source>
        <dbReference type="PROSITE" id="PS50056"/>
    </source>
</evidence>
<keyword evidence="3" id="KW-0378">Hydrolase</keyword>
<evidence type="ECO:0000259" key="6">
    <source>
        <dbReference type="PROSITE" id="PS50054"/>
    </source>
</evidence>
<dbReference type="GO" id="GO:0005737">
    <property type="term" value="C:cytoplasm"/>
    <property type="evidence" value="ECO:0007669"/>
    <property type="project" value="TreeGrafter"/>
</dbReference>
<dbReference type="PROSITE" id="PS50056">
    <property type="entry name" value="TYR_PHOSPHATASE_2"/>
    <property type="match status" value="1"/>
</dbReference>
<dbReference type="PANTHER" id="PTHR10159:SF511">
    <property type="entry name" value="DUAL SPECIFICITY PROTEIN PHOSPHATASE 1"/>
    <property type="match status" value="1"/>
</dbReference>
<organism evidence="8 9">
    <name type="scientific">Podospora australis</name>
    <dbReference type="NCBI Taxonomy" id="1536484"/>
    <lineage>
        <taxon>Eukaryota</taxon>
        <taxon>Fungi</taxon>
        <taxon>Dikarya</taxon>
        <taxon>Ascomycota</taxon>
        <taxon>Pezizomycotina</taxon>
        <taxon>Sordariomycetes</taxon>
        <taxon>Sordariomycetidae</taxon>
        <taxon>Sordariales</taxon>
        <taxon>Podosporaceae</taxon>
        <taxon>Podospora</taxon>
    </lineage>
</organism>
<proteinExistence type="inferred from homology"/>
<feature type="region of interest" description="Disordered" evidence="5">
    <location>
        <begin position="1"/>
        <end position="33"/>
    </location>
</feature>
<dbReference type="InterPro" id="IPR029021">
    <property type="entry name" value="Prot-tyrosine_phosphatase-like"/>
</dbReference>
<dbReference type="InterPro" id="IPR000387">
    <property type="entry name" value="Tyr_Pase_dom"/>
</dbReference>
<evidence type="ECO:0000256" key="1">
    <source>
        <dbReference type="ARBA" id="ARBA00008601"/>
    </source>
</evidence>
<evidence type="ECO:0000256" key="3">
    <source>
        <dbReference type="ARBA" id="ARBA00022801"/>
    </source>
</evidence>
<dbReference type="PANTHER" id="PTHR10159">
    <property type="entry name" value="DUAL SPECIFICITY PROTEIN PHOSPHATASE"/>
    <property type="match status" value="1"/>
</dbReference>
<comment type="similarity">
    <text evidence="1">Belongs to the protein-tyrosine phosphatase family. Non-receptor class dual specificity subfamily.</text>
</comment>
<dbReference type="SMART" id="SM00404">
    <property type="entry name" value="PTPc_motif"/>
    <property type="match status" value="1"/>
</dbReference>
<dbReference type="AlphaFoldDB" id="A0AAN6WRH7"/>
<evidence type="ECO:0000256" key="2">
    <source>
        <dbReference type="ARBA" id="ARBA00013064"/>
    </source>
</evidence>
<comment type="caution">
    <text evidence="8">The sequence shown here is derived from an EMBL/GenBank/DDBJ whole genome shotgun (WGS) entry which is preliminary data.</text>
</comment>
<dbReference type="GO" id="GO:0043409">
    <property type="term" value="P:negative regulation of MAPK cascade"/>
    <property type="evidence" value="ECO:0007669"/>
    <property type="project" value="TreeGrafter"/>
</dbReference>
<dbReference type="InterPro" id="IPR020422">
    <property type="entry name" value="TYR_PHOSPHATASE_DUAL_dom"/>
</dbReference>
<evidence type="ECO:0000313" key="8">
    <source>
        <dbReference type="EMBL" id="KAK4186749.1"/>
    </source>
</evidence>
<evidence type="ECO:0000256" key="4">
    <source>
        <dbReference type="ARBA" id="ARBA00022912"/>
    </source>
</evidence>
<reference evidence="8" key="2">
    <citation type="submission" date="2023-05" db="EMBL/GenBank/DDBJ databases">
        <authorList>
            <consortium name="Lawrence Berkeley National Laboratory"/>
            <person name="Steindorff A."/>
            <person name="Hensen N."/>
            <person name="Bonometti L."/>
            <person name="Westerberg I."/>
            <person name="Brannstrom I.O."/>
            <person name="Guillou S."/>
            <person name="Cros-Aarteil S."/>
            <person name="Calhoun S."/>
            <person name="Haridas S."/>
            <person name="Kuo A."/>
            <person name="Mondo S."/>
            <person name="Pangilinan J."/>
            <person name="Riley R."/>
            <person name="Labutti K."/>
            <person name="Andreopoulos B."/>
            <person name="Lipzen A."/>
            <person name="Chen C."/>
            <person name="Yanf M."/>
            <person name="Daum C."/>
            <person name="Ng V."/>
            <person name="Clum A."/>
            <person name="Ohm R."/>
            <person name="Martin F."/>
            <person name="Silar P."/>
            <person name="Natvig D."/>
            <person name="Lalanne C."/>
            <person name="Gautier V."/>
            <person name="Ament-Velasquez S.L."/>
            <person name="Kruys A."/>
            <person name="Hutchinson M.I."/>
            <person name="Powell A.J."/>
            <person name="Barry K."/>
            <person name="Miller A.N."/>
            <person name="Grigoriev I.V."/>
            <person name="Debuchy R."/>
            <person name="Gladieux P."/>
            <person name="Thoren M.H."/>
            <person name="Johannesson H."/>
        </authorList>
    </citation>
    <scope>NUCLEOTIDE SEQUENCE</scope>
    <source>
        <strain evidence="8">PSN309</strain>
    </source>
</reference>
<gene>
    <name evidence="8" type="ORF">QBC35DRAFT_500428</name>
</gene>
<dbReference type="GO" id="GO:0017017">
    <property type="term" value="F:MAP kinase tyrosine/serine/threonine phosphatase activity"/>
    <property type="evidence" value="ECO:0007669"/>
    <property type="project" value="TreeGrafter"/>
</dbReference>
<dbReference type="Pfam" id="PF00782">
    <property type="entry name" value="DSPc"/>
    <property type="match status" value="1"/>
</dbReference>
<dbReference type="GO" id="GO:0033550">
    <property type="term" value="F:MAP kinase tyrosine phosphatase activity"/>
    <property type="evidence" value="ECO:0007669"/>
    <property type="project" value="TreeGrafter"/>
</dbReference>
<dbReference type="PROSITE" id="PS50054">
    <property type="entry name" value="TYR_PHOSPHATASE_DUAL"/>
    <property type="match status" value="1"/>
</dbReference>
<keyword evidence="4" id="KW-0904">Protein phosphatase</keyword>
<keyword evidence="9" id="KW-1185">Reference proteome</keyword>
<dbReference type="EMBL" id="MU864416">
    <property type="protein sequence ID" value="KAK4186749.1"/>
    <property type="molecule type" value="Genomic_DNA"/>
</dbReference>
<feature type="domain" description="Tyrosine-protein phosphatase" evidence="6">
    <location>
        <begin position="34"/>
        <end position="177"/>
    </location>
</feature>
<dbReference type="CDD" id="cd14498">
    <property type="entry name" value="DSP"/>
    <property type="match status" value="1"/>
</dbReference>
<evidence type="ECO:0000313" key="9">
    <source>
        <dbReference type="Proteomes" id="UP001302126"/>
    </source>
</evidence>
<dbReference type="InterPro" id="IPR016130">
    <property type="entry name" value="Tyr_Pase_AS"/>
</dbReference>
<dbReference type="InterPro" id="IPR003595">
    <property type="entry name" value="Tyr_Pase_cat"/>
</dbReference>
<evidence type="ECO:0000256" key="5">
    <source>
        <dbReference type="SAM" id="MobiDB-lite"/>
    </source>
</evidence>
<dbReference type="EC" id="3.1.3.48" evidence="2"/>
<dbReference type="SUPFAM" id="SSF52799">
    <property type="entry name" value="(Phosphotyrosine protein) phosphatases II"/>
    <property type="match status" value="1"/>
</dbReference>
<protein>
    <recommendedName>
        <fullName evidence="2">protein-tyrosine-phosphatase</fullName>
        <ecNumber evidence="2">3.1.3.48</ecNumber>
    </recommendedName>
</protein>
<dbReference type="Proteomes" id="UP001302126">
    <property type="component" value="Unassembled WGS sequence"/>
</dbReference>